<comment type="pathway">
    <text evidence="4">Protein modification; protein ubiquitination.</text>
</comment>
<dbReference type="CTD" id="26001"/>
<dbReference type="GO" id="GO:0008270">
    <property type="term" value="F:zinc ion binding"/>
    <property type="evidence" value="ECO:0007669"/>
    <property type="project" value="UniProtKB-KW"/>
</dbReference>
<evidence type="ECO:0000259" key="22">
    <source>
        <dbReference type="PROSITE" id="PS50089"/>
    </source>
</evidence>
<evidence type="ECO:0000256" key="18">
    <source>
        <dbReference type="PROSITE-ProRule" id="PRU00175"/>
    </source>
</evidence>
<dbReference type="InterPro" id="IPR051653">
    <property type="entry name" value="E3_ligase_sorting_rcpt"/>
</dbReference>
<dbReference type="CDD" id="cd16796">
    <property type="entry name" value="RING-H2_RNF13"/>
    <property type="match status" value="1"/>
</dbReference>
<dbReference type="AlphaFoldDB" id="A0A3B3RSI9"/>
<evidence type="ECO:0000256" key="8">
    <source>
        <dbReference type="ARBA" id="ARBA00022723"/>
    </source>
</evidence>
<evidence type="ECO:0000256" key="3">
    <source>
        <dbReference type="ARBA" id="ARBA00004530"/>
    </source>
</evidence>
<feature type="compositionally biased region" description="Acidic residues" evidence="19">
    <location>
        <begin position="286"/>
        <end position="296"/>
    </location>
</feature>
<keyword evidence="9 21" id="KW-0732">Signal</keyword>
<dbReference type="Proteomes" id="UP000261540">
    <property type="component" value="Unplaced"/>
</dbReference>
<feature type="transmembrane region" description="Helical" evidence="20">
    <location>
        <begin position="176"/>
        <end position="203"/>
    </location>
</feature>
<evidence type="ECO:0000256" key="14">
    <source>
        <dbReference type="ARBA" id="ARBA00022989"/>
    </source>
</evidence>
<dbReference type="Ensembl" id="ENSPKIT00000001905.1">
    <property type="protein sequence ID" value="ENSPKIP00000021273.1"/>
    <property type="gene ID" value="ENSPKIG00000005745.1"/>
</dbReference>
<evidence type="ECO:0000256" key="16">
    <source>
        <dbReference type="ARBA" id="ARBA00023180"/>
    </source>
</evidence>
<dbReference type="PANTHER" id="PTHR47168">
    <property type="entry name" value="RING ZINC FINGER DOMAIN SUPERFAMILY PROTEIN-RELATED"/>
    <property type="match status" value="1"/>
</dbReference>
<evidence type="ECO:0000256" key="12">
    <source>
        <dbReference type="ARBA" id="ARBA00022786"/>
    </source>
</evidence>
<dbReference type="SMART" id="SM00184">
    <property type="entry name" value="RING"/>
    <property type="match status" value="1"/>
</dbReference>
<keyword evidence="15 20" id="KW-0472">Membrane</keyword>
<comment type="subcellular location">
    <subcellularLocation>
        <location evidence="3">Endosome membrane</location>
        <topology evidence="3">Single-pass type I membrane protein</topology>
    </subcellularLocation>
    <subcellularLocation>
        <location evidence="2">Lysosome membrane</location>
        <topology evidence="2">Single-pass type I membrane protein</topology>
    </subcellularLocation>
</comment>
<evidence type="ECO:0000313" key="23">
    <source>
        <dbReference type="Ensembl" id="ENSPKIP00000021273.1"/>
    </source>
</evidence>
<dbReference type="InterPro" id="IPR013083">
    <property type="entry name" value="Znf_RING/FYVE/PHD"/>
</dbReference>
<dbReference type="GO" id="GO:0061630">
    <property type="term" value="F:ubiquitin protein ligase activity"/>
    <property type="evidence" value="ECO:0007669"/>
    <property type="project" value="UniProtKB-EC"/>
</dbReference>
<dbReference type="PROSITE" id="PS50089">
    <property type="entry name" value="ZF_RING_2"/>
    <property type="match status" value="1"/>
</dbReference>
<feature type="compositionally biased region" description="Acidic residues" evidence="19">
    <location>
        <begin position="356"/>
        <end position="371"/>
    </location>
</feature>
<keyword evidence="24" id="KW-1185">Reference proteome</keyword>
<keyword evidence="10" id="KW-0967">Endosome</keyword>
<keyword evidence="6" id="KW-0808">Transferase</keyword>
<keyword evidence="14 20" id="KW-1133">Transmembrane helix</keyword>
<reference evidence="23" key="1">
    <citation type="submission" date="2025-08" db="UniProtKB">
        <authorList>
            <consortium name="Ensembl"/>
        </authorList>
    </citation>
    <scope>IDENTIFICATION</scope>
</reference>
<keyword evidence="7 20" id="KW-0812">Transmembrane</keyword>
<evidence type="ECO:0000256" key="1">
    <source>
        <dbReference type="ARBA" id="ARBA00000900"/>
    </source>
</evidence>
<evidence type="ECO:0000256" key="17">
    <source>
        <dbReference type="ARBA" id="ARBA00023228"/>
    </source>
</evidence>
<dbReference type="Gene3D" id="3.30.40.10">
    <property type="entry name" value="Zinc/RING finger domain, C3HC4 (zinc finger)"/>
    <property type="match status" value="1"/>
</dbReference>
<dbReference type="FunFam" id="3.50.30.30:FF:000026">
    <property type="entry name" value="E3 ubiquitin-protein ligase RNF13"/>
    <property type="match status" value="1"/>
</dbReference>
<feature type="chain" id="PRO_5017331277" description="RING-type E3 ubiquitin transferase" evidence="21">
    <location>
        <begin position="30"/>
        <end position="388"/>
    </location>
</feature>
<reference evidence="23" key="2">
    <citation type="submission" date="2025-09" db="UniProtKB">
        <authorList>
            <consortium name="Ensembl"/>
        </authorList>
    </citation>
    <scope>IDENTIFICATION</scope>
</reference>
<dbReference type="CDD" id="cd02123">
    <property type="entry name" value="PA_C_RZF_like"/>
    <property type="match status" value="1"/>
</dbReference>
<sequence>MSPLGSRGAQLTALVGTLCCMVAPPTVHSSIYAHDGNSTSMVFEDQPSFFGGRLPKDGLMGILVESRPLNACVPIDPPPRAFDRNATKYIVIIRRFDCNFDVKVLHAEQAGYSAAIVYNVHSDSLLNMASDNDTISGQIEIPSVFTSHTAFLSLKEYIIPEAGSYVILWPEFTFPLIYYLIPFTGVMGMIILIMVTILVVRCVQHRKRARRNRLTKEQLKKIPVHKFKKGDEYDMCAICLDEYEDGDKLRILPCSHAYHCRCVDPWLTQTKKTCPVCKQRVIQPDTESEEEDEEEEGRGAREEADTERTPLLRPSRPGSPSSSDGPGVYSSTAECSGPGLCSDSPLLAHEGYYSPEEGDSDDEEEEEDEASLSEGETARLLGRGEVQL</sequence>
<dbReference type="KEGG" id="pki:111839494"/>
<evidence type="ECO:0000256" key="15">
    <source>
        <dbReference type="ARBA" id="ARBA00023136"/>
    </source>
</evidence>
<dbReference type="Pfam" id="PF02225">
    <property type="entry name" value="PA"/>
    <property type="match status" value="1"/>
</dbReference>
<feature type="signal peptide" evidence="21">
    <location>
        <begin position="1"/>
        <end position="29"/>
    </location>
</feature>
<evidence type="ECO:0000256" key="2">
    <source>
        <dbReference type="ARBA" id="ARBA00004352"/>
    </source>
</evidence>
<dbReference type="STRING" id="1676925.ENSPKIP00000021273"/>
<keyword evidence="16" id="KW-0325">Glycoprotein</keyword>
<dbReference type="Gene3D" id="3.50.30.30">
    <property type="match status" value="1"/>
</dbReference>
<evidence type="ECO:0000256" key="13">
    <source>
        <dbReference type="ARBA" id="ARBA00022833"/>
    </source>
</evidence>
<name>A0A3B3RSI9_9TELE</name>
<dbReference type="EC" id="2.3.2.27" evidence="5"/>
<keyword evidence="13" id="KW-0862">Zinc</keyword>
<dbReference type="InterPro" id="IPR046450">
    <property type="entry name" value="PA_dom_sf"/>
</dbReference>
<evidence type="ECO:0000256" key="19">
    <source>
        <dbReference type="SAM" id="MobiDB-lite"/>
    </source>
</evidence>
<evidence type="ECO:0000256" key="10">
    <source>
        <dbReference type="ARBA" id="ARBA00022753"/>
    </source>
</evidence>
<feature type="domain" description="RING-type" evidence="22">
    <location>
        <begin position="236"/>
        <end position="278"/>
    </location>
</feature>
<dbReference type="InterPro" id="IPR003137">
    <property type="entry name" value="PA_domain"/>
</dbReference>
<dbReference type="SUPFAM" id="SSF57850">
    <property type="entry name" value="RING/U-box"/>
    <property type="match status" value="1"/>
</dbReference>
<dbReference type="Pfam" id="PF13639">
    <property type="entry name" value="zf-RING_2"/>
    <property type="match status" value="1"/>
</dbReference>
<dbReference type="GO" id="GO:0010008">
    <property type="term" value="C:endosome membrane"/>
    <property type="evidence" value="ECO:0007669"/>
    <property type="project" value="UniProtKB-SubCell"/>
</dbReference>
<evidence type="ECO:0000256" key="11">
    <source>
        <dbReference type="ARBA" id="ARBA00022771"/>
    </source>
</evidence>
<dbReference type="InterPro" id="IPR044744">
    <property type="entry name" value="ZNRF4/RNF13/RNF167_PA"/>
</dbReference>
<dbReference type="OrthoDB" id="8062037at2759"/>
<dbReference type="GeneTree" id="ENSGT00940000163061"/>
<proteinExistence type="predicted"/>
<organism evidence="23 24">
    <name type="scientific">Paramormyrops kingsleyae</name>
    <dbReference type="NCBI Taxonomy" id="1676925"/>
    <lineage>
        <taxon>Eukaryota</taxon>
        <taxon>Metazoa</taxon>
        <taxon>Chordata</taxon>
        <taxon>Craniata</taxon>
        <taxon>Vertebrata</taxon>
        <taxon>Euteleostomi</taxon>
        <taxon>Actinopterygii</taxon>
        <taxon>Neopterygii</taxon>
        <taxon>Teleostei</taxon>
        <taxon>Osteoglossocephala</taxon>
        <taxon>Osteoglossomorpha</taxon>
        <taxon>Osteoglossiformes</taxon>
        <taxon>Mormyridae</taxon>
        <taxon>Paramormyrops</taxon>
    </lineage>
</organism>
<keyword evidence="11 18" id="KW-0863">Zinc-finger</keyword>
<evidence type="ECO:0000256" key="5">
    <source>
        <dbReference type="ARBA" id="ARBA00012483"/>
    </source>
</evidence>
<keyword evidence="12" id="KW-0833">Ubl conjugation pathway</keyword>
<dbReference type="PANTHER" id="PTHR47168:SF1">
    <property type="entry name" value="OS02G0798600 PROTEIN"/>
    <property type="match status" value="1"/>
</dbReference>
<evidence type="ECO:0000256" key="7">
    <source>
        <dbReference type="ARBA" id="ARBA00022692"/>
    </source>
</evidence>
<keyword evidence="8" id="KW-0479">Metal-binding</keyword>
<dbReference type="FunFam" id="3.30.40.10:FF:000099">
    <property type="entry name" value="E3 ubiquitin-protein ligase RNF167"/>
    <property type="match status" value="1"/>
</dbReference>
<keyword evidence="17" id="KW-0458">Lysosome</keyword>
<dbReference type="GO" id="GO:0005765">
    <property type="term" value="C:lysosomal membrane"/>
    <property type="evidence" value="ECO:0007669"/>
    <property type="project" value="UniProtKB-SubCell"/>
</dbReference>
<feature type="region of interest" description="Disordered" evidence="19">
    <location>
        <begin position="283"/>
        <end position="388"/>
    </location>
</feature>
<feature type="compositionally biased region" description="Basic and acidic residues" evidence="19">
    <location>
        <begin position="297"/>
        <end position="310"/>
    </location>
</feature>
<protein>
    <recommendedName>
        <fullName evidence="5">RING-type E3 ubiquitin transferase</fullName>
        <ecNumber evidence="5">2.3.2.27</ecNumber>
    </recommendedName>
</protein>
<evidence type="ECO:0000256" key="4">
    <source>
        <dbReference type="ARBA" id="ARBA00004906"/>
    </source>
</evidence>
<evidence type="ECO:0000256" key="20">
    <source>
        <dbReference type="SAM" id="Phobius"/>
    </source>
</evidence>
<evidence type="ECO:0000256" key="6">
    <source>
        <dbReference type="ARBA" id="ARBA00022679"/>
    </source>
</evidence>
<feature type="compositionally biased region" description="Low complexity" evidence="19">
    <location>
        <begin position="311"/>
        <end position="327"/>
    </location>
</feature>
<dbReference type="SUPFAM" id="SSF52025">
    <property type="entry name" value="PA domain"/>
    <property type="match status" value="1"/>
</dbReference>
<accession>A0A3B3RSI9</accession>
<evidence type="ECO:0000256" key="9">
    <source>
        <dbReference type="ARBA" id="ARBA00022729"/>
    </source>
</evidence>
<comment type="catalytic activity">
    <reaction evidence="1">
        <text>S-ubiquitinyl-[E2 ubiquitin-conjugating enzyme]-L-cysteine + [acceptor protein]-L-lysine = [E2 ubiquitin-conjugating enzyme]-L-cysteine + N(6)-ubiquitinyl-[acceptor protein]-L-lysine.</text>
        <dbReference type="EC" id="2.3.2.27"/>
    </reaction>
</comment>
<dbReference type="InterPro" id="IPR001841">
    <property type="entry name" value="Znf_RING"/>
</dbReference>
<evidence type="ECO:0000313" key="24">
    <source>
        <dbReference type="Proteomes" id="UP000261540"/>
    </source>
</evidence>
<evidence type="ECO:0000256" key="21">
    <source>
        <dbReference type="SAM" id="SignalP"/>
    </source>
</evidence>